<reference evidence="1" key="1">
    <citation type="submission" date="2014-12" db="EMBL/GenBank/DDBJ databases">
        <title>Insight into the proteome of Arion vulgaris.</title>
        <authorList>
            <person name="Aradska J."/>
            <person name="Bulat T."/>
            <person name="Smidak R."/>
            <person name="Sarate P."/>
            <person name="Gangsoo J."/>
            <person name="Sialana F."/>
            <person name="Bilban M."/>
            <person name="Lubec G."/>
        </authorList>
    </citation>
    <scope>NUCLEOTIDE SEQUENCE</scope>
    <source>
        <tissue evidence="1">Skin</tissue>
    </source>
</reference>
<dbReference type="EMBL" id="HACG01012141">
    <property type="protein sequence ID" value="CEK59006.1"/>
    <property type="molecule type" value="Transcribed_RNA"/>
</dbReference>
<evidence type="ECO:0000313" key="1">
    <source>
        <dbReference type="EMBL" id="CEK59006.1"/>
    </source>
</evidence>
<accession>A0A0B6YTB1</accession>
<sequence>TQCCNSIVTTHDWVQTTYLLFICTQHCDSTVTPHDCCCLLKVLSTFSYMRCQLQLLACMFHLLEICSSKNIVVLTNCFVIHI</sequence>
<feature type="non-terminal residue" evidence="1">
    <location>
        <position position="1"/>
    </location>
</feature>
<gene>
    <name evidence="1" type="primary">ORF34878</name>
</gene>
<organism evidence="1">
    <name type="scientific">Arion vulgaris</name>
    <dbReference type="NCBI Taxonomy" id="1028688"/>
    <lineage>
        <taxon>Eukaryota</taxon>
        <taxon>Metazoa</taxon>
        <taxon>Spiralia</taxon>
        <taxon>Lophotrochozoa</taxon>
        <taxon>Mollusca</taxon>
        <taxon>Gastropoda</taxon>
        <taxon>Heterobranchia</taxon>
        <taxon>Euthyneura</taxon>
        <taxon>Panpulmonata</taxon>
        <taxon>Eupulmonata</taxon>
        <taxon>Stylommatophora</taxon>
        <taxon>Helicina</taxon>
        <taxon>Arionoidea</taxon>
        <taxon>Arionidae</taxon>
        <taxon>Arion</taxon>
    </lineage>
</organism>
<proteinExistence type="predicted"/>
<dbReference type="AlphaFoldDB" id="A0A0B6YTB1"/>
<protein>
    <submittedName>
        <fullName evidence="1">Uncharacterized protein</fullName>
    </submittedName>
</protein>
<name>A0A0B6YTB1_9EUPU</name>